<name>A0A640VR48_9RHOB</name>
<evidence type="ECO:0000313" key="2">
    <source>
        <dbReference type="Proteomes" id="UP000436522"/>
    </source>
</evidence>
<dbReference type="AlphaFoldDB" id="A0A640VR48"/>
<comment type="caution">
    <text evidence="1">The sequence shown here is derived from an EMBL/GenBank/DDBJ whole genome shotgun (WGS) entry which is preliminary data.</text>
</comment>
<gene>
    <name evidence="1" type="ORF">So717_13240</name>
</gene>
<sequence>MNAEVAIKLARLYIYFGFGAEAKQTLSLSEALTSTHPELVDLADIMEHGYARNPRFVHRFSDCASPLALWAAMAAQTFPADQVLNEQATLRALASLPSHLKRFIAPILSKRLADHGSLDSAAIALRNIEWDQSGETAGAQLAEAKIENKSGNSETAESILLNVIETNTAETPQATIALIDTLVSEGETVPADLALLVETYAFENRKGPLAKELLRAHVIASAYSGQFEKAFQASQSEISHGDDDLLADMQSHIFVALSRLADDISFLDGFFDHLPSSPSSLTPAAIEGVSKRLLELGFPNDANELMSSVPVGKQGDRHKLTQAEIYLALDQPQAAITTLALVRDEPVEDLRAEALLQLGENREAFEVFRSIDAETEAIRSAWLAEEWIELLPSETPVLGEIQSLARETIAPLNAADGMLEAAIAEVENSGNARETLETLLQSVAVPR</sequence>
<proteinExistence type="predicted"/>
<reference evidence="1 2" key="1">
    <citation type="submission" date="2019-12" db="EMBL/GenBank/DDBJ databases">
        <title>Roseobacter cerasinus sp. nov., isolated from seawater around aquaculture.</title>
        <authorList>
            <person name="Muramatsu S."/>
            <person name="Takabe Y."/>
            <person name="Mori K."/>
            <person name="Takaichi S."/>
            <person name="Hanada S."/>
        </authorList>
    </citation>
    <scope>NUCLEOTIDE SEQUENCE [LARGE SCALE GENOMIC DNA]</scope>
    <source>
        <strain evidence="1 2">AI77</strain>
    </source>
</reference>
<protein>
    <submittedName>
        <fullName evidence="1">Uncharacterized protein</fullName>
    </submittedName>
</protein>
<evidence type="ECO:0000313" key="1">
    <source>
        <dbReference type="EMBL" id="GFE49571.1"/>
    </source>
</evidence>
<accession>A0A640VR48</accession>
<dbReference type="Proteomes" id="UP000436522">
    <property type="component" value="Unassembled WGS sequence"/>
</dbReference>
<dbReference type="EMBL" id="BLIV01000002">
    <property type="protein sequence ID" value="GFE49571.1"/>
    <property type="molecule type" value="Genomic_DNA"/>
</dbReference>
<organism evidence="1 2">
    <name type="scientific">Roseobacter cerasinus</name>
    <dbReference type="NCBI Taxonomy" id="2602289"/>
    <lineage>
        <taxon>Bacteria</taxon>
        <taxon>Pseudomonadati</taxon>
        <taxon>Pseudomonadota</taxon>
        <taxon>Alphaproteobacteria</taxon>
        <taxon>Rhodobacterales</taxon>
        <taxon>Roseobacteraceae</taxon>
        <taxon>Roseobacter</taxon>
    </lineage>
</organism>
<keyword evidence="2" id="KW-1185">Reference proteome</keyword>